<feature type="transmembrane region" description="Helical" evidence="1">
    <location>
        <begin position="21"/>
        <end position="43"/>
    </location>
</feature>
<dbReference type="AlphaFoldDB" id="A0A8J3ZDV4"/>
<accession>A0A8J3ZDV4</accession>
<proteinExistence type="predicted"/>
<keyword evidence="1" id="KW-0812">Transmembrane</keyword>
<evidence type="ECO:0000256" key="1">
    <source>
        <dbReference type="SAM" id="Phobius"/>
    </source>
</evidence>
<keyword evidence="1" id="KW-0472">Membrane</keyword>
<reference evidence="2" key="1">
    <citation type="submission" date="2021-01" db="EMBL/GenBank/DDBJ databases">
        <title>Whole genome shotgun sequence of Virgisporangium aurantiacum NBRC 16421.</title>
        <authorList>
            <person name="Komaki H."/>
            <person name="Tamura T."/>
        </authorList>
    </citation>
    <scope>NUCLEOTIDE SEQUENCE</scope>
    <source>
        <strain evidence="2">NBRC 16421</strain>
    </source>
</reference>
<keyword evidence="3" id="KW-1185">Reference proteome</keyword>
<evidence type="ECO:0008006" key="4">
    <source>
        <dbReference type="Google" id="ProtNLM"/>
    </source>
</evidence>
<dbReference type="RefSeq" id="WP_204007521.1">
    <property type="nucleotide sequence ID" value="NZ_BOPG01000075.1"/>
</dbReference>
<keyword evidence="1" id="KW-1133">Transmembrane helix</keyword>
<organism evidence="2 3">
    <name type="scientific">Virgisporangium aurantiacum</name>
    <dbReference type="NCBI Taxonomy" id="175570"/>
    <lineage>
        <taxon>Bacteria</taxon>
        <taxon>Bacillati</taxon>
        <taxon>Actinomycetota</taxon>
        <taxon>Actinomycetes</taxon>
        <taxon>Micromonosporales</taxon>
        <taxon>Micromonosporaceae</taxon>
        <taxon>Virgisporangium</taxon>
    </lineage>
</organism>
<name>A0A8J3ZDV4_9ACTN</name>
<comment type="caution">
    <text evidence="2">The sequence shown here is derived from an EMBL/GenBank/DDBJ whole genome shotgun (WGS) entry which is preliminary data.</text>
</comment>
<dbReference type="EMBL" id="BOPG01000075">
    <property type="protein sequence ID" value="GIJ62101.1"/>
    <property type="molecule type" value="Genomic_DNA"/>
</dbReference>
<evidence type="ECO:0000313" key="2">
    <source>
        <dbReference type="EMBL" id="GIJ62101.1"/>
    </source>
</evidence>
<dbReference type="Proteomes" id="UP000612585">
    <property type="component" value="Unassembled WGS sequence"/>
</dbReference>
<gene>
    <name evidence="2" type="ORF">Vau01_096170</name>
</gene>
<protein>
    <recommendedName>
        <fullName evidence="4">TadE-like protein</fullName>
    </recommendedName>
</protein>
<sequence>MITLLRRPRRRSDRGSTSVEMVGYTAVMLAALLIGVQAAAWGLGDLACRYAANHALQTTRVQGGTAAAGQADAATVLADIHGNLVVGPEFAATRNATTATVTVKGTAVQVIPFLTLPVGATVSGPVEVLIPIS</sequence>
<evidence type="ECO:0000313" key="3">
    <source>
        <dbReference type="Proteomes" id="UP000612585"/>
    </source>
</evidence>